<evidence type="ECO:0000256" key="1">
    <source>
        <dbReference type="ARBA" id="ARBA00022801"/>
    </source>
</evidence>
<name>V4NY97_9CAUL</name>
<keyword evidence="1" id="KW-0378">Hydrolase</keyword>
<evidence type="ECO:0000259" key="3">
    <source>
        <dbReference type="PROSITE" id="PS50263"/>
    </source>
</evidence>
<keyword evidence="5" id="KW-1185">Reference proteome</keyword>
<dbReference type="eggNOG" id="COG0388">
    <property type="taxonomic scope" value="Bacteria"/>
</dbReference>
<evidence type="ECO:0000313" key="4">
    <source>
        <dbReference type="EMBL" id="ESQ86737.1"/>
    </source>
</evidence>
<organism evidence="4 5">
    <name type="scientific">Asticcacaulis benevestitus DSM 16100 = ATCC BAA-896</name>
    <dbReference type="NCBI Taxonomy" id="1121022"/>
    <lineage>
        <taxon>Bacteria</taxon>
        <taxon>Pseudomonadati</taxon>
        <taxon>Pseudomonadota</taxon>
        <taxon>Alphaproteobacteria</taxon>
        <taxon>Caulobacterales</taxon>
        <taxon>Caulobacteraceae</taxon>
        <taxon>Asticcacaulis</taxon>
    </lineage>
</organism>
<dbReference type="PROSITE" id="PS00920">
    <property type="entry name" value="NITRIL_CHT_1"/>
    <property type="match status" value="1"/>
</dbReference>
<dbReference type="EMBL" id="AWGB01000050">
    <property type="protein sequence ID" value="ESQ86737.1"/>
    <property type="molecule type" value="Genomic_DNA"/>
</dbReference>
<dbReference type="GO" id="GO:0000257">
    <property type="term" value="F:nitrilase activity"/>
    <property type="evidence" value="ECO:0007669"/>
    <property type="project" value="UniProtKB-ARBA"/>
</dbReference>
<evidence type="ECO:0000256" key="2">
    <source>
        <dbReference type="PROSITE-ProRule" id="PRU10139"/>
    </source>
</evidence>
<dbReference type="AlphaFoldDB" id="V4NY97"/>
<dbReference type="Gene3D" id="3.60.110.10">
    <property type="entry name" value="Carbon-nitrogen hydrolase"/>
    <property type="match status" value="1"/>
</dbReference>
<gene>
    <name evidence="4" type="ORF">ABENE_18055</name>
</gene>
<dbReference type="PANTHER" id="PTHR43674:SF14">
    <property type="entry name" value="ALIPHATIC AMIDASE"/>
    <property type="match status" value="1"/>
</dbReference>
<accession>V4NY97</accession>
<proteinExistence type="predicted"/>
<dbReference type="Pfam" id="PF00795">
    <property type="entry name" value="CN_hydrolase"/>
    <property type="match status" value="1"/>
</dbReference>
<dbReference type="SUPFAM" id="SSF56317">
    <property type="entry name" value="Carbon-nitrogen hydrolase"/>
    <property type="match status" value="1"/>
</dbReference>
<feature type="active site" description="Proton acceptor" evidence="2">
    <location>
        <position position="16"/>
    </location>
</feature>
<evidence type="ECO:0000313" key="5">
    <source>
        <dbReference type="Proteomes" id="UP000017837"/>
    </source>
</evidence>
<dbReference type="STRING" id="1121022.GCA_000376105_04311"/>
<dbReference type="PATRIC" id="fig|1121022.4.peg.3691"/>
<dbReference type="InterPro" id="IPR003010">
    <property type="entry name" value="C-N_Hydrolase"/>
</dbReference>
<comment type="caution">
    <text evidence="4">The sequence shown here is derived from an EMBL/GenBank/DDBJ whole genome shotgun (WGS) entry which is preliminary data.</text>
</comment>
<feature type="domain" description="CN hydrolase" evidence="3">
    <location>
        <begin position="1"/>
        <end position="205"/>
    </location>
</feature>
<dbReference type="PROSITE" id="PS50263">
    <property type="entry name" value="CN_HYDROLASE"/>
    <property type="match status" value="1"/>
</dbReference>
<dbReference type="InterPro" id="IPR050345">
    <property type="entry name" value="Aliph_Amidase/BUP"/>
</dbReference>
<dbReference type="GO" id="GO:0016811">
    <property type="term" value="F:hydrolase activity, acting on carbon-nitrogen (but not peptide) bonds, in linear amides"/>
    <property type="evidence" value="ECO:0007669"/>
    <property type="project" value="TreeGrafter"/>
</dbReference>
<dbReference type="PANTHER" id="PTHR43674">
    <property type="entry name" value="NITRILASE C965.09-RELATED"/>
    <property type="match status" value="1"/>
</dbReference>
<reference evidence="4 5" key="1">
    <citation type="journal article" date="2014" name="Nature">
        <title>Sequential evolution of bacterial morphology by co-option of a developmental regulator.</title>
        <authorList>
            <person name="Jiang C."/>
            <person name="Brown P.J."/>
            <person name="Ducret A."/>
            <person name="Brun Y.V."/>
        </authorList>
    </citation>
    <scope>NUCLEOTIDE SEQUENCE [LARGE SCALE GENOMIC DNA]</scope>
    <source>
        <strain evidence="4 5">DSM 16100</strain>
    </source>
</reference>
<dbReference type="Proteomes" id="UP000017837">
    <property type="component" value="Unassembled WGS sequence"/>
</dbReference>
<dbReference type="InterPro" id="IPR000132">
    <property type="entry name" value="Nitrilase/CN_hydratase_CS"/>
</dbReference>
<dbReference type="InterPro" id="IPR036526">
    <property type="entry name" value="C-N_Hydrolase_sf"/>
</dbReference>
<protein>
    <recommendedName>
        <fullName evidence="3">CN hydrolase domain-containing protein</fullName>
    </recommendedName>
</protein>
<sequence>MQRAHDAGARLIHFPEGAMSGYPVTETQDWQALREELDLTAALACKLKLWTVLGSDHQLTPPNRPHNSLYVISDAGELTKRYDKRLCSLNEINNHYTPGRDPVVFTIDGFHFGLALCIEVHFPELFLEYEKLGIDCLLFSSHSKDPIFGIMAQGHAAANNYWLSVSVPAQYAGSLPSGIVGPDGYWITQCTRDAEPDLTLVQLNRSMPQYEVALNKARPWRQIARDGNIFRERQVHDPRSEDTTGF</sequence>
<dbReference type="CDD" id="cd07197">
    <property type="entry name" value="nitrilase"/>
    <property type="match status" value="1"/>
</dbReference>